<keyword evidence="4 11" id="KW-0863">Zinc-finger</keyword>
<feature type="compositionally biased region" description="Basic and acidic residues" evidence="12">
    <location>
        <begin position="388"/>
        <end position="449"/>
    </location>
</feature>
<dbReference type="STRING" id="105231.A0A0U9HPV1"/>
<keyword evidence="5" id="KW-0862">Zinc</keyword>
<dbReference type="OMA" id="WICPDID"/>
<accession>A0A0U9HPV1</accession>
<dbReference type="InterPro" id="IPR000504">
    <property type="entry name" value="RRM_dom"/>
</dbReference>
<evidence type="ECO:0000256" key="11">
    <source>
        <dbReference type="PROSITE-ProRule" id="PRU00322"/>
    </source>
</evidence>
<proteinExistence type="inferred from homology"/>
<dbReference type="EMBL" id="DF236955">
    <property type="protein sequence ID" value="GAQ77951.1"/>
    <property type="molecule type" value="Genomic_DNA"/>
</dbReference>
<dbReference type="InterPro" id="IPR001876">
    <property type="entry name" value="Znf_RanBP2"/>
</dbReference>
<dbReference type="AlphaFoldDB" id="A0A0U9HPV1"/>
<evidence type="ECO:0000313" key="16">
    <source>
        <dbReference type="Proteomes" id="UP000054558"/>
    </source>
</evidence>
<feature type="domain" description="RanBP2-type" evidence="14">
    <location>
        <begin position="151"/>
        <end position="182"/>
    </location>
</feature>
<dbReference type="GO" id="GO:0008270">
    <property type="term" value="F:zinc ion binding"/>
    <property type="evidence" value="ECO:0007669"/>
    <property type="project" value="UniProtKB-KW"/>
</dbReference>
<comment type="subcellular location">
    <subcellularLocation>
        <location evidence="1">Nucleus</location>
    </subcellularLocation>
</comment>
<gene>
    <name evidence="15" type="ORF">KFL_000060160</name>
</gene>
<evidence type="ECO:0000256" key="9">
    <source>
        <dbReference type="ARBA" id="ARBA00061442"/>
    </source>
</evidence>
<dbReference type="Pfam" id="PF00641">
    <property type="entry name" value="Zn_ribbon_RanBP"/>
    <property type="match status" value="2"/>
</dbReference>
<dbReference type="PANTHER" id="PTHR12999">
    <property type="entry name" value="ZINC FINGER RAN-BINDING DOMAIN-CONTAINING PROTEIN 2 ZRANB2-RELATED"/>
    <property type="match status" value="1"/>
</dbReference>
<keyword evidence="7" id="KW-0539">Nucleus</keyword>
<feature type="compositionally biased region" description="Gly residues" evidence="12">
    <location>
        <begin position="184"/>
        <end position="214"/>
    </location>
</feature>
<comment type="similarity">
    <text evidence="9">Belongs to the TAF15 family.</text>
</comment>
<dbReference type="FunFam" id="4.10.1060.10:FF:000004">
    <property type="entry name" value="Zinc finger Ran-binding domain-containing protein 2"/>
    <property type="match status" value="1"/>
</dbReference>
<protein>
    <submittedName>
        <fullName evidence="15">Uncharacterized protein</fullName>
    </submittedName>
</protein>
<dbReference type="SMART" id="SM00547">
    <property type="entry name" value="ZnF_RBZ"/>
    <property type="match status" value="2"/>
</dbReference>
<evidence type="ECO:0000256" key="3">
    <source>
        <dbReference type="ARBA" id="ARBA00022737"/>
    </source>
</evidence>
<comment type="function">
    <text evidence="8">TAFs are components of the transcription factor IID (TFIID) complex that is essential for mediating regulation of RNA polymerase transcription.</text>
</comment>
<sequence>MGRDTQVPDVFVRHSVMSQRSAQLAVPSDANTIYVSNLPAQGMDLFALAEFFGTMGPIKMDAKTGEPKIRIYRNKETGAPKGDCTIMYQDANSAQSAVRWFNGKDVDGNIINVSMAQENMKGVEVAAVGPDNTSPGPQAPVAPVAGKPWQKDGDWPCPKEGCGNVNFAFRGVCNKCGTPRPSGGAAGPSAGGAGGGRGRGAAGQAGRGGGRGGGRDGGGLFTAADWSCPLCQNMNWAKRNKCNICNTSKPGTEGGPREGRAGGFKEFDEAEAEETKRRRKEAEEQDGEMYDEFGVLKKKFRTKKEAPAAPVGGKAAWEQEDLTRKDGSDKQKEREKERERDKGRERERSQERAYDYERDFRGDRSRGRVDRDRDRSQDWKIAAAGAKGDGERSRGADRDRDRGQDWKTDERSRGGYKDEERDYERSRNGGERERDWKDSRDRGPRDSDRASGCAVSGSESAFPAAETTAAGCKAI</sequence>
<dbReference type="PROSITE" id="PS50102">
    <property type="entry name" value="RRM"/>
    <property type="match status" value="1"/>
</dbReference>
<reference evidence="15 16" key="1">
    <citation type="journal article" date="2014" name="Nat. Commun.">
        <title>Klebsormidium flaccidum genome reveals primary factors for plant terrestrial adaptation.</title>
        <authorList>
            <person name="Hori K."/>
            <person name="Maruyama F."/>
            <person name="Fujisawa T."/>
            <person name="Togashi T."/>
            <person name="Yamamoto N."/>
            <person name="Seo M."/>
            <person name="Sato S."/>
            <person name="Yamada T."/>
            <person name="Mori H."/>
            <person name="Tajima N."/>
            <person name="Moriyama T."/>
            <person name="Ikeuchi M."/>
            <person name="Watanabe M."/>
            <person name="Wada H."/>
            <person name="Kobayashi K."/>
            <person name="Saito M."/>
            <person name="Masuda T."/>
            <person name="Sasaki-Sekimoto Y."/>
            <person name="Mashiguchi K."/>
            <person name="Awai K."/>
            <person name="Shimojima M."/>
            <person name="Masuda S."/>
            <person name="Iwai M."/>
            <person name="Nobusawa T."/>
            <person name="Narise T."/>
            <person name="Kondo S."/>
            <person name="Saito H."/>
            <person name="Sato R."/>
            <person name="Murakawa M."/>
            <person name="Ihara Y."/>
            <person name="Oshima-Yamada Y."/>
            <person name="Ohtaka K."/>
            <person name="Satoh M."/>
            <person name="Sonobe K."/>
            <person name="Ishii M."/>
            <person name="Ohtani R."/>
            <person name="Kanamori-Sato M."/>
            <person name="Honoki R."/>
            <person name="Miyazaki D."/>
            <person name="Mochizuki H."/>
            <person name="Umetsu J."/>
            <person name="Higashi K."/>
            <person name="Shibata D."/>
            <person name="Kamiya Y."/>
            <person name="Sato N."/>
            <person name="Nakamura Y."/>
            <person name="Tabata S."/>
            <person name="Ida S."/>
            <person name="Kurokawa K."/>
            <person name="Ohta H."/>
        </authorList>
    </citation>
    <scope>NUCLEOTIDE SEQUENCE [LARGE SCALE GENOMIC DNA]</scope>
    <source>
        <strain evidence="15 16">NIES-2285</strain>
    </source>
</reference>
<dbReference type="InterPro" id="IPR035979">
    <property type="entry name" value="RBD_domain_sf"/>
</dbReference>
<dbReference type="OrthoDB" id="76445at2759"/>
<dbReference type="SMART" id="SM00360">
    <property type="entry name" value="RRM"/>
    <property type="match status" value="1"/>
</dbReference>
<evidence type="ECO:0000313" key="15">
    <source>
        <dbReference type="EMBL" id="GAQ77951.1"/>
    </source>
</evidence>
<dbReference type="SUPFAM" id="SSF90209">
    <property type="entry name" value="Ran binding protein zinc finger-like"/>
    <property type="match status" value="2"/>
</dbReference>
<evidence type="ECO:0000256" key="5">
    <source>
        <dbReference type="ARBA" id="ARBA00022833"/>
    </source>
</evidence>
<evidence type="ECO:0000256" key="12">
    <source>
        <dbReference type="SAM" id="MobiDB-lite"/>
    </source>
</evidence>
<dbReference type="PROSITE" id="PS01358">
    <property type="entry name" value="ZF_RANBP2_1"/>
    <property type="match status" value="2"/>
</dbReference>
<evidence type="ECO:0000256" key="2">
    <source>
        <dbReference type="ARBA" id="ARBA00022723"/>
    </source>
</evidence>
<evidence type="ECO:0000256" key="6">
    <source>
        <dbReference type="ARBA" id="ARBA00022884"/>
    </source>
</evidence>
<feature type="compositionally biased region" description="Basic and acidic residues" evidence="12">
    <location>
        <begin position="321"/>
        <end position="378"/>
    </location>
</feature>
<evidence type="ECO:0000256" key="8">
    <source>
        <dbReference type="ARBA" id="ARBA00058775"/>
    </source>
</evidence>
<keyword evidence="6 10" id="KW-0694">RNA-binding</keyword>
<evidence type="ECO:0000256" key="7">
    <source>
        <dbReference type="ARBA" id="ARBA00023242"/>
    </source>
</evidence>
<evidence type="ECO:0000256" key="4">
    <source>
        <dbReference type="ARBA" id="ARBA00022771"/>
    </source>
</evidence>
<evidence type="ECO:0000256" key="1">
    <source>
        <dbReference type="ARBA" id="ARBA00004123"/>
    </source>
</evidence>
<keyword evidence="3" id="KW-0677">Repeat</keyword>
<feature type="region of interest" description="Disordered" evidence="12">
    <location>
        <begin position="246"/>
        <end position="475"/>
    </location>
</feature>
<dbReference type="Proteomes" id="UP000054558">
    <property type="component" value="Unassembled WGS sequence"/>
</dbReference>
<dbReference type="GO" id="GO:0003723">
    <property type="term" value="F:RNA binding"/>
    <property type="evidence" value="ECO:0007669"/>
    <property type="project" value="UniProtKB-UniRule"/>
</dbReference>
<dbReference type="Gene3D" id="3.30.70.330">
    <property type="match status" value="1"/>
</dbReference>
<dbReference type="InterPro" id="IPR012677">
    <property type="entry name" value="Nucleotide-bd_a/b_plait_sf"/>
</dbReference>
<dbReference type="InterPro" id="IPR036443">
    <property type="entry name" value="Znf_RanBP2_sf"/>
</dbReference>
<evidence type="ECO:0000256" key="10">
    <source>
        <dbReference type="PROSITE-ProRule" id="PRU00176"/>
    </source>
</evidence>
<organism evidence="15 16">
    <name type="scientific">Klebsormidium nitens</name>
    <name type="common">Green alga</name>
    <name type="synonym">Ulothrix nitens</name>
    <dbReference type="NCBI Taxonomy" id="105231"/>
    <lineage>
        <taxon>Eukaryota</taxon>
        <taxon>Viridiplantae</taxon>
        <taxon>Streptophyta</taxon>
        <taxon>Klebsormidiophyceae</taxon>
        <taxon>Klebsormidiales</taxon>
        <taxon>Klebsormidiaceae</taxon>
        <taxon>Klebsormidium</taxon>
    </lineage>
</organism>
<dbReference type="FunFam" id="4.10.1060.10:FF:000008">
    <property type="entry name" value="TATA-binding protein-associated factor 2N isoform X1"/>
    <property type="match status" value="1"/>
</dbReference>
<feature type="domain" description="RRM" evidence="13">
    <location>
        <begin position="31"/>
        <end position="118"/>
    </location>
</feature>
<dbReference type="PANTHER" id="PTHR12999:SF17">
    <property type="entry name" value="ZINC FINGER RAN-BINDING DOMAIN-CONTAINING PROTEIN 2"/>
    <property type="match status" value="1"/>
</dbReference>
<dbReference type="SUPFAM" id="SSF54928">
    <property type="entry name" value="RNA-binding domain, RBD"/>
    <property type="match status" value="1"/>
</dbReference>
<dbReference type="GO" id="GO:0005634">
    <property type="term" value="C:nucleus"/>
    <property type="evidence" value="ECO:0007669"/>
    <property type="project" value="UniProtKB-SubCell"/>
</dbReference>
<feature type="domain" description="RanBP2-type" evidence="14">
    <location>
        <begin position="215"/>
        <end position="251"/>
    </location>
</feature>
<dbReference type="Gene3D" id="4.10.1060.10">
    <property type="entry name" value="Zinc finger, RanBP2-type"/>
    <property type="match status" value="2"/>
</dbReference>
<feature type="region of interest" description="Disordered" evidence="12">
    <location>
        <begin position="180"/>
        <end position="214"/>
    </location>
</feature>
<evidence type="ECO:0000259" key="14">
    <source>
        <dbReference type="PROSITE" id="PS50199"/>
    </source>
</evidence>
<dbReference type="PROSITE" id="PS50199">
    <property type="entry name" value="ZF_RANBP2_2"/>
    <property type="match status" value="2"/>
</dbReference>
<feature type="compositionally biased region" description="Basic and acidic residues" evidence="12">
    <location>
        <begin position="255"/>
        <end position="282"/>
    </location>
</feature>
<keyword evidence="2" id="KW-0479">Metal-binding</keyword>
<evidence type="ECO:0000259" key="13">
    <source>
        <dbReference type="PROSITE" id="PS50102"/>
    </source>
</evidence>
<keyword evidence="16" id="KW-1185">Reference proteome</keyword>
<name>A0A0U9HPV1_KLENI</name>
<dbReference type="Pfam" id="PF00076">
    <property type="entry name" value="RRM_1"/>
    <property type="match status" value="1"/>
</dbReference>